<dbReference type="Pfam" id="PF01208">
    <property type="entry name" value="URO-D"/>
    <property type="match status" value="1"/>
</dbReference>
<dbReference type="Gene3D" id="3.20.20.210">
    <property type="match status" value="1"/>
</dbReference>
<dbReference type="PANTHER" id="PTHR47099:SF1">
    <property type="entry name" value="METHYLCOBAMIDE:COM METHYLTRANSFERASE MTBA"/>
    <property type="match status" value="1"/>
</dbReference>
<keyword evidence="3" id="KW-1185">Reference proteome</keyword>
<dbReference type="Proteomes" id="UP000683246">
    <property type="component" value="Chromosome"/>
</dbReference>
<evidence type="ECO:0000313" key="3">
    <source>
        <dbReference type="Proteomes" id="UP000683246"/>
    </source>
</evidence>
<accession>A0A8J8MIH5</accession>
<dbReference type="InterPro" id="IPR000257">
    <property type="entry name" value="Uroporphyrinogen_deCOase"/>
</dbReference>
<dbReference type="GO" id="GO:0004853">
    <property type="term" value="F:uroporphyrinogen decarboxylase activity"/>
    <property type="evidence" value="ECO:0007669"/>
    <property type="project" value="InterPro"/>
</dbReference>
<organism evidence="2 3">
    <name type="scientific">Vallitalea pronyensis</name>
    <dbReference type="NCBI Taxonomy" id="1348613"/>
    <lineage>
        <taxon>Bacteria</taxon>
        <taxon>Bacillati</taxon>
        <taxon>Bacillota</taxon>
        <taxon>Clostridia</taxon>
        <taxon>Lachnospirales</taxon>
        <taxon>Vallitaleaceae</taxon>
        <taxon>Vallitalea</taxon>
    </lineage>
</organism>
<dbReference type="GO" id="GO:0006779">
    <property type="term" value="P:porphyrin-containing compound biosynthetic process"/>
    <property type="evidence" value="ECO:0007669"/>
    <property type="project" value="InterPro"/>
</dbReference>
<protein>
    <recommendedName>
        <fullName evidence="1">Uroporphyrinogen decarboxylase (URO-D) domain-containing protein</fullName>
    </recommendedName>
</protein>
<reference evidence="2" key="1">
    <citation type="submission" date="2020-07" db="EMBL/GenBank/DDBJ databases">
        <title>Vallitalea pronyensis genome.</title>
        <authorList>
            <person name="Postec A."/>
        </authorList>
    </citation>
    <scope>NUCLEOTIDE SEQUENCE</scope>
    <source>
        <strain evidence="2">FatNI3</strain>
    </source>
</reference>
<feature type="domain" description="Uroporphyrinogen decarboxylase (URO-D)" evidence="1">
    <location>
        <begin position="183"/>
        <end position="375"/>
    </location>
</feature>
<evidence type="ECO:0000313" key="2">
    <source>
        <dbReference type="EMBL" id="QUI22442.1"/>
    </source>
</evidence>
<gene>
    <name evidence="2" type="ORF">HZI73_09070</name>
</gene>
<name>A0A8J8MIH5_9FIRM</name>
<dbReference type="KEGG" id="vpy:HZI73_09070"/>
<dbReference type="InterPro" id="IPR052024">
    <property type="entry name" value="Methanogen_methyltrans"/>
</dbReference>
<dbReference type="RefSeq" id="WP_212697928.1">
    <property type="nucleotide sequence ID" value="NZ_CP058649.1"/>
</dbReference>
<dbReference type="EMBL" id="CP058649">
    <property type="protein sequence ID" value="QUI22442.1"/>
    <property type="molecule type" value="Genomic_DNA"/>
</dbReference>
<dbReference type="PANTHER" id="PTHR47099">
    <property type="entry name" value="METHYLCOBAMIDE:COM METHYLTRANSFERASE MTBA"/>
    <property type="match status" value="1"/>
</dbReference>
<dbReference type="InterPro" id="IPR038071">
    <property type="entry name" value="UROD/MetE-like_sf"/>
</dbReference>
<dbReference type="AlphaFoldDB" id="A0A8J8MIH5"/>
<proteinExistence type="predicted"/>
<evidence type="ECO:0000259" key="1">
    <source>
        <dbReference type="Pfam" id="PF01208"/>
    </source>
</evidence>
<dbReference type="SUPFAM" id="SSF51726">
    <property type="entry name" value="UROD/MetE-like"/>
    <property type="match status" value="1"/>
</dbReference>
<sequence length="399" mass="45961">MKKMGNQDCVAEKLQRIKDAAAFNYQCDRIPVGEFFWTGFIDKCISKWGEDFDPYVFFDLDYIPITPNLDPHIKPFEIVKQKGDDIYIRTGFEAIIHRSGDIVMPHYDSFSIQQPKEMATFTFDDPTDTRRFNHGGDDQINCVTDVLLRDIPAWSDRVDTYKNILPVFGSVCEGYEYVWRILGTENALMWMAMEPEAFGDFMKRIGHFLVELTKAQIKEGRGRLSGMIIWGDVAYRNGMLFSPAMWRKYFKPITKELIDICHGHDLTVIYHGCGNASAIYKDLVELGLDYYNPLEVKADLDIVQIEKTYGGQLGFCGNIDMRILESGHLDAIKREVLYKMQAAHAGGWICQSDHSISNDVEPESYRYALQVVREYGHYPLDMERIQEEIASLDKKLTIQ</sequence>